<evidence type="ECO:0000256" key="1">
    <source>
        <dbReference type="SAM" id="SignalP"/>
    </source>
</evidence>
<keyword evidence="1" id="KW-0732">Signal</keyword>
<dbReference type="InterPro" id="IPR009045">
    <property type="entry name" value="Zn_M74/Hedgehog-like"/>
</dbReference>
<proteinExistence type="predicted"/>
<dbReference type="Pfam" id="PF02557">
    <property type="entry name" value="VanY"/>
    <property type="match status" value="1"/>
</dbReference>
<dbReference type="Gene3D" id="3.30.1380.10">
    <property type="match status" value="1"/>
</dbReference>
<evidence type="ECO:0000259" key="2">
    <source>
        <dbReference type="Pfam" id="PF02557"/>
    </source>
</evidence>
<keyword evidence="3" id="KW-0378">Hydrolase</keyword>
<reference evidence="3 4" key="1">
    <citation type="submission" date="2019-02" db="EMBL/GenBank/DDBJ databases">
        <title>Sequencing the genomes of 1000 actinobacteria strains.</title>
        <authorList>
            <person name="Klenk H.-P."/>
        </authorList>
    </citation>
    <scope>NUCLEOTIDE SEQUENCE [LARGE SCALE GENOMIC DNA]</scope>
    <source>
        <strain evidence="3 4">DSM 45162</strain>
    </source>
</reference>
<keyword evidence="3" id="KW-0121">Carboxypeptidase</keyword>
<feature type="signal peptide" evidence="1">
    <location>
        <begin position="1"/>
        <end position="43"/>
    </location>
</feature>
<sequence>MGRRPQARPDQRYRAGARRLLTAAVTAALAASVAIALPAPASAQVPRSAQRWASLMYHSLTPTPQYVRVRKALSAQRTTLRTRSQRLTAARKTHGAAQATLTTAVAADAAARTRYVLAREALTNARNRLIVVSLQRPRDNDAVARMQNTVTAARRTVTTRGVRARTAGTALRKAETTARTATVAVDRATTAWRSTNAVVRKYQRRLVALDHSAEIAAQAAAISRSVVTDVQDEFTTADTTTVNGITVHKSVSFAFRRMLADARARGIVLGGGGFRTKKRQIELRKINGCPDIWTAPPSSCRVPTAIPGTSLHEVGLAVDLTVDGGSLTRDSAAFRWLSANARKYGYVNLPSEPWHWSITGS</sequence>
<comment type="caution">
    <text evidence="3">The sequence shown here is derived from an EMBL/GenBank/DDBJ whole genome shotgun (WGS) entry which is preliminary data.</text>
</comment>
<dbReference type="GO" id="GO:0006508">
    <property type="term" value="P:proteolysis"/>
    <property type="evidence" value="ECO:0007669"/>
    <property type="project" value="InterPro"/>
</dbReference>
<accession>A0A4Q7ZSW6</accession>
<name>A0A4Q7ZSW6_9ACTN</name>
<protein>
    <submittedName>
        <fullName evidence="3">D-alanyl-D-alanine carboxypeptidase</fullName>
    </submittedName>
</protein>
<evidence type="ECO:0000313" key="3">
    <source>
        <dbReference type="EMBL" id="RZU53921.1"/>
    </source>
</evidence>
<dbReference type="InterPro" id="IPR003709">
    <property type="entry name" value="VanY-like_core_dom"/>
</dbReference>
<organism evidence="3 4">
    <name type="scientific">Krasilnikovia cinnamomea</name>
    <dbReference type="NCBI Taxonomy" id="349313"/>
    <lineage>
        <taxon>Bacteria</taxon>
        <taxon>Bacillati</taxon>
        <taxon>Actinomycetota</taxon>
        <taxon>Actinomycetes</taxon>
        <taxon>Micromonosporales</taxon>
        <taxon>Micromonosporaceae</taxon>
        <taxon>Krasilnikovia</taxon>
    </lineage>
</organism>
<dbReference type="RefSeq" id="WP_130512360.1">
    <property type="nucleotide sequence ID" value="NZ_SHKY01000001.1"/>
</dbReference>
<gene>
    <name evidence="3" type="ORF">EV385_5856</name>
</gene>
<keyword evidence="4" id="KW-1185">Reference proteome</keyword>
<dbReference type="SUPFAM" id="SSF55166">
    <property type="entry name" value="Hedgehog/DD-peptidase"/>
    <property type="match status" value="1"/>
</dbReference>
<dbReference type="Proteomes" id="UP000292564">
    <property type="component" value="Unassembled WGS sequence"/>
</dbReference>
<feature type="domain" description="D-alanyl-D-alanine carboxypeptidase-like core" evidence="2">
    <location>
        <begin position="246"/>
        <end position="359"/>
    </location>
</feature>
<dbReference type="AlphaFoldDB" id="A0A4Q7ZSW6"/>
<evidence type="ECO:0000313" key="4">
    <source>
        <dbReference type="Proteomes" id="UP000292564"/>
    </source>
</evidence>
<dbReference type="CDD" id="cd14814">
    <property type="entry name" value="Peptidase_M15"/>
    <property type="match status" value="1"/>
</dbReference>
<feature type="chain" id="PRO_5020740528" evidence="1">
    <location>
        <begin position="44"/>
        <end position="361"/>
    </location>
</feature>
<dbReference type="OrthoDB" id="516973at2"/>
<keyword evidence="3" id="KW-0645">Protease</keyword>
<dbReference type="GO" id="GO:0004180">
    <property type="term" value="F:carboxypeptidase activity"/>
    <property type="evidence" value="ECO:0007669"/>
    <property type="project" value="UniProtKB-KW"/>
</dbReference>
<dbReference type="EMBL" id="SHKY01000001">
    <property type="protein sequence ID" value="RZU53921.1"/>
    <property type="molecule type" value="Genomic_DNA"/>
</dbReference>